<evidence type="ECO:0000256" key="1">
    <source>
        <dbReference type="ARBA" id="ARBA00004123"/>
    </source>
</evidence>
<evidence type="ECO:0000259" key="9">
    <source>
        <dbReference type="PROSITE" id="PS50217"/>
    </source>
</evidence>
<feature type="domain" description="BZIP" evidence="9">
    <location>
        <begin position="142"/>
        <end position="205"/>
    </location>
</feature>
<dbReference type="SUPFAM" id="SSF57959">
    <property type="entry name" value="Leucine zipper domain"/>
    <property type="match status" value="1"/>
</dbReference>
<evidence type="ECO:0000256" key="8">
    <source>
        <dbReference type="SAM" id="MobiDB-lite"/>
    </source>
</evidence>
<dbReference type="PANTHER" id="PTHR45967:SF28">
    <property type="entry name" value="BASIC-LEUCINE ZIPPER (BZIP) TRANSCRIPTION FACTOR FAMILY PROTEIN"/>
    <property type="match status" value="1"/>
</dbReference>
<keyword evidence="3" id="KW-0805">Transcription regulation</keyword>
<keyword evidence="6" id="KW-0539">Nucleus</keyword>
<evidence type="ECO:0000256" key="5">
    <source>
        <dbReference type="ARBA" id="ARBA00023163"/>
    </source>
</evidence>
<dbReference type="SMART" id="SM00338">
    <property type="entry name" value="BRLZ"/>
    <property type="match status" value="1"/>
</dbReference>
<dbReference type="Pfam" id="PF00170">
    <property type="entry name" value="bZIP_1"/>
    <property type="match status" value="1"/>
</dbReference>
<dbReference type="InterPro" id="IPR044827">
    <property type="entry name" value="GBF-like"/>
</dbReference>
<proteinExistence type="inferred from homology"/>
<dbReference type="InterPro" id="IPR046347">
    <property type="entry name" value="bZIP_sf"/>
</dbReference>
<evidence type="ECO:0000256" key="3">
    <source>
        <dbReference type="ARBA" id="ARBA00023015"/>
    </source>
</evidence>
<dbReference type="EMBL" id="OZ021739">
    <property type="protein sequence ID" value="CAK9323067.1"/>
    <property type="molecule type" value="Genomic_DNA"/>
</dbReference>
<feature type="region of interest" description="Disordered" evidence="8">
    <location>
        <begin position="343"/>
        <end position="404"/>
    </location>
</feature>
<evidence type="ECO:0000256" key="6">
    <source>
        <dbReference type="ARBA" id="ARBA00023242"/>
    </source>
</evidence>
<comment type="subcellular location">
    <subcellularLocation>
        <location evidence="1">Nucleus</location>
    </subcellularLocation>
</comment>
<organism evidence="10 11">
    <name type="scientific">Citrullus colocynthis</name>
    <name type="common">colocynth</name>
    <dbReference type="NCBI Taxonomy" id="252529"/>
    <lineage>
        <taxon>Eukaryota</taxon>
        <taxon>Viridiplantae</taxon>
        <taxon>Streptophyta</taxon>
        <taxon>Embryophyta</taxon>
        <taxon>Tracheophyta</taxon>
        <taxon>Spermatophyta</taxon>
        <taxon>Magnoliopsida</taxon>
        <taxon>eudicotyledons</taxon>
        <taxon>Gunneridae</taxon>
        <taxon>Pentapetalae</taxon>
        <taxon>rosids</taxon>
        <taxon>fabids</taxon>
        <taxon>Cucurbitales</taxon>
        <taxon>Cucurbitaceae</taxon>
        <taxon>Benincaseae</taxon>
        <taxon>Citrullus</taxon>
    </lineage>
</organism>
<dbReference type="InterPro" id="IPR045314">
    <property type="entry name" value="bZIP_plant_GBF1"/>
</dbReference>
<feature type="compositionally biased region" description="Basic and acidic residues" evidence="8">
    <location>
        <begin position="429"/>
        <end position="440"/>
    </location>
</feature>
<dbReference type="PROSITE" id="PS50217">
    <property type="entry name" value="BZIP"/>
    <property type="match status" value="1"/>
</dbReference>
<evidence type="ECO:0000313" key="11">
    <source>
        <dbReference type="Proteomes" id="UP001642487"/>
    </source>
</evidence>
<feature type="region of interest" description="Disordered" evidence="8">
    <location>
        <begin position="420"/>
        <end position="440"/>
    </location>
</feature>
<protein>
    <recommendedName>
        <fullName evidence="9">BZIP domain-containing protein</fullName>
    </recommendedName>
</protein>
<gene>
    <name evidence="10" type="ORF">CITCOLO1_LOCUS15238</name>
</gene>
<accession>A0ABP0YSX5</accession>
<keyword evidence="4" id="KW-0238">DNA-binding</keyword>
<keyword evidence="5" id="KW-0804">Transcription</keyword>
<comment type="similarity">
    <text evidence="2">Belongs to the bZIP family.</text>
</comment>
<feature type="compositionally biased region" description="Basic residues" evidence="8">
    <location>
        <begin position="41"/>
        <end position="50"/>
    </location>
</feature>
<name>A0ABP0YSX5_9ROSI</name>
<evidence type="ECO:0000313" key="10">
    <source>
        <dbReference type="EMBL" id="CAK9323067.1"/>
    </source>
</evidence>
<dbReference type="InterPro" id="IPR004827">
    <property type="entry name" value="bZIP"/>
</dbReference>
<feature type="coiled-coil region" evidence="7">
    <location>
        <begin position="139"/>
        <end position="208"/>
    </location>
</feature>
<keyword evidence="11" id="KW-1185">Reference proteome</keyword>
<evidence type="ECO:0000256" key="4">
    <source>
        <dbReference type="ARBA" id="ARBA00023125"/>
    </source>
</evidence>
<evidence type="ECO:0000256" key="7">
    <source>
        <dbReference type="SAM" id="Coils"/>
    </source>
</evidence>
<reference evidence="10 11" key="1">
    <citation type="submission" date="2024-03" db="EMBL/GenBank/DDBJ databases">
        <authorList>
            <person name="Gkanogiannis A."/>
            <person name="Becerra Lopez-Lavalle L."/>
        </authorList>
    </citation>
    <scope>NUCLEOTIDE SEQUENCE [LARGE SCALE GENOMIC DNA]</scope>
</reference>
<evidence type="ECO:0000256" key="2">
    <source>
        <dbReference type="ARBA" id="ARBA00007163"/>
    </source>
</evidence>
<dbReference type="Proteomes" id="UP001642487">
    <property type="component" value="Chromosome 5"/>
</dbReference>
<dbReference type="CDD" id="cd14702">
    <property type="entry name" value="bZIP_plant_GBF1"/>
    <property type="match status" value="1"/>
</dbReference>
<sequence length="494" mass="55709">MAKAADQMVKVEIEAAEALAGLAVLAVRETGPQPSENKWGIKGKGKRARKEVKTESLTSAFADSLPSRADLNLRIEEDRGVVRHQPEKECTSQSHPEWETTGEMMKADKEAESCKVSAACTTSYQLFGCRRSRRTLTEAEKEERRVRRILANRESARQTIRRRQALCEELTRKAADLAWENENLKREKELALKEYQSLETTNRELKEQLAEAVKPKVEEIPGNNRSSHVQMPPLPINYPLFLFSRLPYFWPSVVQPTSPYHELPNVVVVPSSINLPANSNVSVSGSSHVQENFTNDTGPRTPLCILPPCSWLLPHHDFRNQQSPQIWFPAGNNLEDIYSKSQNSANTSKVVLAESRRSSLPSAEEENDAPDLNEPPNLNEASDPKDHTQNSVGVSVDGFDTNARPQVREVLSPVRHECIESSSTVKQGNRSEDDHGLSSRTCDDLFDFAERRHEPEIAPCKKTIDAMAATEARRRRKELTKLKNLYTRQCRMHS</sequence>
<dbReference type="PANTHER" id="PTHR45967">
    <property type="entry name" value="G-BOX-BINDING FACTOR 3-RELATED"/>
    <property type="match status" value="1"/>
</dbReference>
<keyword evidence="7" id="KW-0175">Coiled coil</keyword>
<feature type="region of interest" description="Disordered" evidence="8">
    <location>
        <begin position="31"/>
        <end position="52"/>
    </location>
</feature>